<evidence type="ECO:0000313" key="4">
    <source>
        <dbReference type="Proteomes" id="UP000234254"/>
    </source>
</evidence>
<feature type="region of interest" description="Disordered" evidence="1">
    <location>
        <begin position="66"/>
        <end position="165"/>
    </location>
</feature>
<evidence type="ECO:0000313" key="3">
    <source>
        <dbReference type="EMBL" id="PKY00498.1"/>
    </source>
</evidence>
<feature type="compositionally biased region" description="Polar residues" evidence="1">
    <location>
        <begin position="104"/>
        <end position="116"/>
    </location>
</feature>
<evidence type="ECO:0000256" key="2">
    <source>
        <dbReference type="SAM" id="Phobius"/>
    </source>
</evidence>
<feature type="compositionally biased region" description="Low complexity" evidence="1">
    <location>
        <begin position="66"/>
        <end position="80"/>
    </location>
</feature>
<feature type="compositionally biased region" description="Basic and acidic residues" evidence="1">
    <location>
        <begin position="233"/>
        <end position="246"/>
    </location>
</feature>
<keyword evidence="4" id="KW-1185">Reference proteome</keyword>
<reference evidence="3" key="1">
    <citation type="submission" date="2016-12" db="EMBL/GenBank/DDBJ databases">
        <title>The genomes of Aspergillus section Nigri reveals drivers in fungal speciation.</title>
        <authorList>
            <consortium name="DOE Joint Genome Institute"/>
            <person name="Vesth T.C."/>
            <person name="Nybo J."/>
            <person name="Theobald S."/>
            <person name="Brandl J."/>
            <person name="Frisvad J.C."/>
            <person name="Nielsen K.F."/>
            <person name="Lyhne E.K."/>
            <person name="Kogle M.E."/>
            <person name="Kuo A."/>
            <person name="Riley R."/>
            <person name="Clum A."/>
            <person name="Nolan M."/>
            <person name="Lipzen A."/>
            <person name="Salamov A."/>
            <person name="Henrissat B."/>
            <person name="Wiebenga A."/>
            <person name="De vries R.P."/>
            <person name="Grigoriev I.V."/>
            <person name="Mortensen U.H."/>
            <person name="Andersen M.R."/>
            <person name="Baker S.E."/>
        </authorList>
    </citation>
    <scope>NUCLEOTIDE SEQUENCE</scope>
    <source>
        <strain evidence="3">IBT 28561</strain>
    </source>
</reference>
<feature type="compositionally biased region" description="Low complexity" evidence="1">
    <location>
        <begin position="154"/>
        <end position="165"/>
    </location>
</feature>
<feature type="compositionally biased region" description="Basic and acidic residues" evidence="1">
    <location>
        <begin position="117"/>
        <end position="132"/>
    </location>
</feature>
<feature type="region of interest" description="Disordered" evidence="1">
    <location>
        <begin position="397"/>
        <end position="463"/>
    </location>
</feature>
<dbReference type="AlphaFoldDB" id="A0A2I1CSA2"/>
<feature type="compositionally biased region" description="Basic and acidic residues" evidence="1">
    <location>
        <begin position="437"/>
        <end position="463"/>
    </location>
</feature>
<dbReference type="GeneID" id="36549634"/>
<dbReference type="VEuPathDB" id="FungiDB:P168DRAFT_68740"/>
<organism evidence="3 4">
    <name type="scientific">Aspergillus campestris (strain IBT 28561)</name>
    <dbReference type="NCBI Taxonomy" id="1392248"/>
    <lineage>
        <taxon>Eukaryota</taxon>
        <taxon>Fungi</taxon>
        <taxon>Dikarya</taxon>
        <taxon>Ascomycota</taxon>
        <taxon>Pezizomycotina</taxon>
        <taxon>Eurotiomycetes</taxon>
        <taxon>Eurotiomycetidae</taxon>
        <taxon>Eurotiales</taxon>
        <taxon>Aspergillaceae</taxon>
        <taxon>Aspergillus</taxon>
        <taxon>Aspergillus subgen. Circumdati</taxon>
    </lineage>
</organism>
<feature type="region of interest" description="Disordered" evidence="1">
    <location>
        <begin position="210"/>
        <end position="262"/>
    </location>
</feature>
<dbReference type="OrthoDB" id="1681166at2759"/>
<sequence length="463" mass="51006">MTRSTLVRQEKTVASFGSTLTALFLLTGLFRLLRHLAPFPFSFPILPFPSFFSSFYPSCSASMSLPRNLPSPSLSSSPSRHSVRRLPDSDAPSRPQSLIDRPVTTPQSPPEQAQDPSSREATPHQPDLDERNQGAPSVPEDHDEGAAAADKQPHQQQQQPQYGPTFQPFFTLVEDAHSAEYYHPNVHYIFSDDDTDIVTEAALRSLDSDQHDSFLHSRKRKSRDLHLQQHHHQPADDNRTTDRPYEEELPSPKKTSLLPDPIPGVRDNYIIMDVNHAPEAAAAAGTNPVPALAGSPAPQTSVPPQPSANNPFTVTSAQSLTPAWQVLDTQLAPAPTFENNSPGDHDRGLMLKIRGTAGLPVNALGKDRERGSQQLEDMMEHFEKRLSELRRIIDAGEQPHEPEVPLEEAGPPPGMDVPNAVGIPPEVEKPSGSQGRPETEGKEKVNQKAQEQAKEKAPEQRQE</sequence>
<dbReference type="RefSeq" id="XP_024689092.1">
    <property type="nucleotide sequence ID" value="XM_024842105.1"/>
</dbReference>
<evidence type="ECO:0000256" key="1">
    <source>
        <dbReference type="SAM" id="MobiDB-lite"/>
    </source>
</evidence>
<dbReference type="EMBL" id="MSFM01000014">
    <property type="protein sequence ID" value="PKY00498.1"/>
    <property type="molecule type" value="Genomic_DNA"/>
</dbReference>
<name>A0A2I1CSA2_ASPC2</name>
<feature type="region of interest" description="Disordered" evidence="1">
    <location>
        <begin position="286"/>
        <end position="314"/>
    </location>
</feature>
<protein>
    <submittedName>
        <fullName evidence="3">Uncharacterized protein</fullName>
    </submittedName>
</protein>
<keyword evidence="2" id="KW-0472">Membrane</keyword>
<feature type="compositionally biased region" description="Basic residues" evidence="1">
    <location>
        <begin position="216"/>
        <end position="232"/>
    </location>
</feature>
<feature type="transmembrane region" description="Helical" evidence="2">
    <location>
        <begin position="12"/>
        <end position="33"/>
    </location>
</feature>
<gene>
    <name evidence="3" type="ORF">P168DRAFT_68740</name>
</gene>
<proteinExistence type="predicted"/>
<dbReference type="Proteomes" id="UP000234254">
    <property type="component" value="Unassembled WGS sequence"/>
</dbReference>
<accession>A0A2I1CSA2</accession>
<keyword evidence="2" id="KW-1133">Transmembrane helix</keyword>
<comment type="caution">
    <text evidence="3">The sequence shown here is derived from an EMBL/GenBank/DDBJ whole genome shotgun (WGS) entry which is preliminary data.</text>
</comment>
<keyword evidence="2" id="KW-0812">Transmembrane</keyword>